<dbReference type="Proteomes" id="UP000609802">
    <property type="component" value="Unassembled WGS sequence"/>
</dbReference>
<comment type="subcellular location">
    <subcellularLocation>
        <location evidence="1">Cell inner membrane</location>
        <topology evidence="1">Multi-pass membrane protein</topology>
    </subcellularLocation>
</comment>
<evidence type="ECO:0000256" key="7">
    <source>
        <dbReference type="ARBA" id="ARBA00023136"/>
    </source>
</evidence>
<keyword evidence="4" id="KW-0997">Cell inner membrane</keyword>
<evidence type="ECO:0000256" key="3">
    <source>
        <dbReference type="ARBA" id="ARBA00022475"/>
    </source>
</evidence>
<evidence type="ECO:0000256" key="5">
    <source>
        <dbReference type="ARBA" id="ARBA00022692"/>
    </source>
</evidence>
<dbReference type="InterPro" id="IPR007272">
    <property type="entry name" value="Sulf_transp_TsuA/YedE"/>
</dbReference>
<keyword evidence="5 9" id="KW-0812">Transmembrane</keyword>
<evidence type="ECO:0000256" key="8">
    <source>
        <dbReference type="ARBA" id="ARBA00035655"/>
    </source>
</evidence>
<evidence type="ECO:0000256" key="9">
    <source>
        <dbReference type="SAM" id="Phobius"/>
    </source>
</evidence>
<reference evidence="11" key="1">
    <citation type="journal article" date="2019" name="Int. J. Syst. Evol. Microbiol.">
        <title>The Global Catalogue of Microorganisms (GCM) 10K type strain sequencing project: providing services to taxonomists for standard genome sequencing and annotation.</title>
        <authorList>
            <consortium name="The Broad Institute Genomics Platform"/>
            <consortium name="The Broad Institute Genome Sequencing Center for Infectious Disease"/>
            <person name="Wu L."/>
            <person name="Ma J."/>
        </authorList>
    </citation>
    <scope>NUCLEOTIDE SEQUENCE [LARGE SCALE GENOMIC DNA]</scope>
    <source>
        <strain evidence="11">KCTC 42443</strain>
    </source>
</reference>
<evidence type="ECO:0000256" key="6">
    <source>
        <dbReference type="ARBA" id="ARBA00022989"/>
    </source>
</evidence>
<dbReference type="EMBL" id="BNCH01000002">
    <property type="protein sequence ID" value="GHE94983.1"/>
    <property type="molecule type" value="Genomic_DNA"/>
</dbReference>
<dbReference type="PANTHER" id="PTHR30574">
    <property type="entry name" value="INNER MEMBRANE PROTEIN YEDE"/>
    <property type="match status" value="1"/>
</dbReference>
<dbReference type="Pfam" id="PF04143">
    <property type="entry name" value="Sulf_transp"/>
    <property type="match status" value="1"/>
</dbReference>
<feature type="transmembrane region" description="Helical" evidence="9">
    <location>
        <begin position="12"/>
        <end position="36"/>
    </location>
</feature>
<name>A0ABQ3IZZ1_9RHOB</name>
<feature type="transmembrane region" description="Helical" evidence="9">
    <location>
        <begin position="57"/>
        <end position="78"/>
    </location>
</feature>
<feature type="transmembrane region" description="Helical" evidence="9">
    <location>
        <begin position="84"/>
        <end position="106"/>
    </location>
</feature>
<evidence type="ECO:0000256" key="1">
    <source>
        <dbReference type="ARBA" id="ARBA00004429"/>
    </source>
</evidence>
<sequence length="150" mass="15366">MNGEANMIETDFTPWASALGGALIGLASVLLMWLRGNVLGATGILAGFLQPDSSTDWSWRAAILAGMLTGPLVFLAATGGFPTIQVPVSTLSMIIGGLIVGVGVTYGSGCTSGHGVCGMARFSPRSIVATLTFMAGTAVMVFLTRHVFGL</sequence>
<gene>
    <name evidence="10" type="ORF">GCM10016455_14380</name>
</gene>
<evidence type="ECO:0000256" key="4">
    <source>
        <dbReference type="ARBA" id="ARBA00022519"/>
    </source>
</evidence>
<keyword evidence="11" id="KW-1185">Reference proteome</keyword>
<evidence type="ECO:0000313" key="10">
    <source>
        <dbReference type="EMBL" id="GHE94983.1"/>
    </source>
</evidence>
<protein>
    <submittedName>
        <fullName evidence="10">Membrane protein</fullName>
    </submittedName>
</protein>
<keyword evidence="2" id="KW-0813">Transport</keyword>
<keyword evidence="6 9" id="KW-1133">Transmembrane helix</keyword>
<keyword evidence="3" id="KW-1003">Cell membrane</keyword>
<comment type="caution">
    <text evidence="10">The sequence shown here is derived from an EMBL/GenBank/DDBJ whole genome shotgun (WGS) entry which is preliminary data.</text>
</comment>
<proteinExistence type="inferred from homology"/>
<feature type="transmembrane region" description="Helical" evidence="9">
    <location>
        <begin position="127"/>
        <end position="148"/>
    </location>
</feature>
<dbReference type="PANTHER" id="PTHR30574:SF1">
    <property type="entry name" value="SULPHUR TRANSPORT DOMAIN-CONTAINING PROTEIN"/>
    <property type="match status" value="1"/>
</dbReference>
<organism evidence="10 11">
    <name type="scientific">Aliiroseovarius zhejiangensis</name>
    <dbReference type="NCBI Taxonomy" id="1632025"/>
    <lineage>
        <taxon>Bacteria</taxon>
        <taxon>Pseudomonadati</taxon>
        <taxon>Pseudomonadota</taxon>
        <taxon>Alphaproteobacteria</taxon>
        <taxon>Rhodobacterales</taxon>
        <taxon>Paracoccaceae</taxon>
        <taxon>Aliiroseovarius</taxon>
    </lineage>
</organism>
<accession>A0ABQ3IZZ1</accession>
<evidence type="ECO:0000256" key="2">
    <source>
        <dbReference type="ARBA" id="ARBA00022448"/>
    </source>
</evidence>
<evidence type="ECO:0000313" key="11">
    <source>
        <dbReference type="Proteomes" id="UP000609802"/>
    </source>
</evidence>
<comment type="similarity">
    <text evidence="8">Belongs to the TsuA/YedE (TC 9.B.102) family.</text>
</comment>
<keyword evidence="7 9" id="KW-0472">Membrane</keyword>